<evidence type="ECO:0000313" key="10">
    <source>
        <dbReference type="Proteomes" id="UP000051952"/>
    </source>
</evidence>
<evidence type="ECO:0000256" key="4">
    <source>
        <dbReference type="ARBA" id="ARBA00022801"/>
    </source>
</evidence>
<dbReference type="GO" id="GO:0001682">
    <property type="term" value="P:tRNA 5'-leader removal"/>
    <property type="evidence" value="ECO:0007669"/>
    <property type="project" value="TreeGrafter"/>
</dbReference>
<dbReference type="PANTHER" id="PTHR13547:SF1">
    <property type="entry name" value="MITOCHONDRIAL RIBONUCLEASE P CATALYTIC SUBUNIT"/>
    <property type="match status" value="1"/>
</dbReference>
<dbReference type="EMBL" id="CYKH01002042">
    <property type="protein sequence ID" value="CUG92424.1"/>
    <property type="molecule type" value="Genomic_DNA"/>
</dbReference>
<comment type="subcellular location">
    <subcellularLocation>
        <location evidence="1">Mitochondrion</location>
    </subcellularLocation>
</comment>
<evidence type="ECO:0000256" key="5">
    <source>
        <dbReference type="ARBA" id="ARBA00022833"/>
    </source>
</evidence>
<protein>
    <submittedName>
        <fullName evidence="9">Ribonuclease-like, putative</fullName>
    </submittedName>
</protein>
<dbReference type="OMA" id="HNRHLAQ"/>
<evidence type="ECO:0000256" key="6">
    <source>
        <dbReference type="ARBA" id="ARBA00022946"/>
    </source>
</evidence>
<accession>A0A0S4JLM5</accession>
<sequence length="536" mass="60562">MYIHDVYNEAIIACARGETNLPWWSTDEEADTLMMSIAQEGRDRHSILPSSTALSRVFFDFNLREKCTPPRATSRELLHFILDSKEALPAAFKKSVDEKVVAVGLRFALSGCATDTIKQKLASDLMDAVPADTIRRRMFTPVFEHCAATHNTSLMQAMLARGLAGGMEFWDSDFQLMLQALSPSNLDTSALTAILHGLIHHQPVVGARNASLIKSLLGGQEVHMPSTGRCPQCGEQLTHFEFTEAERSIMVEDIMEKLIRPRIAAVSHYQPNLLVDDAMRTKREEDLGAFLEAIKTMEFDAVIDGANVGYYGLSHWYSKAKRALLESRGLNVEKVSYGELHDVPFPVDVSPQFSTLDEMVTNVRRLGYKPLIVLHERHTSLATAPAYNAPYLQKWRDENVLLPSPGFLNDDYCWLLAAMMRKSCAVVTNDLMRDHHFGMLSQRSFLRWRQRVRIPYKAFVQAVDGAVKLNVLRPSVFSTWTQQDASTRRWHVPFLKSKETLDQATNKIRKEGDERDDLDKDGGDHCEAWICTDPFA</sequence>
<evidence type="ECO:0000259" key="8">
    <source>
        <dbReference type="Pfam" id="PF16953"/>
    </source>
</evidence>
<keyword evidence="5" id="KW-0862">Zinc</keyword>
<dbReference type="OrthoDB" id="46913at2759"/>
<keyword evidence="10" id="KW-1185">Reference proteome</keyword>
<dbReference type="VEuPathDB" id="TriTrypDB:BSAL_37230"/>
<organism evidence="9 10">
    <name type="scientific">Bodo saltans</name>
    <name type="common">Flagellated protozoan</name>
    <dbReference type="NCBI Taxonomy" id="75058"/>
    <lineage>
        <taxon>Eukaryota</taxon>
        <taxon>Discoba</taxon>
        <taxon>Euglenozoa</taxon>
        <taxon>Kinetoplastea</taxon>
        <taxon>Metakinetoplastina</taxon>
        <taxon>Eubodonida</taxon>
        <taxon>Bodonidae</taxon>
        <taxon>Bodo</taxon>
    </lineage>
</organism>
<feature type="domain" description="PRORP" evidence="8">
    <location>
        <begin position="356"/>
        <end position="498"/>
    </location>
</feature>
<dbReference type="AlphaFoldDB" id="A0A0S4JLM5"/>
<keyword evidence="7" id="KW-0496">Mitochondrion</keyword>
<dbReference type="Proteomes" id="UP000051952">
    <property type="component" value="Unassembled WGS sequence"/>
</dbReference>
<evidence type="ECO:0000313" key="9">
    <source>
        <dbReference type="EMBL" id="CUG92424.1"/>
    </source>
</evidence>
<dbReference type="GO" id="GO:0004526">
    <property type="term" value="F:ribonuclease P activity"/>
    <property type="evidence" value="ECO:0007669"/>
    <property type="project" value="TreeGrafter"/>
</dbReference>
<dbReference type="GO" id="GO:0046872">
    <property type="term" value="F:metal ion binding"/>
    <property type="evidence" value="ECO:0007669"/>
    <property type="project" value="UniProtKB-KW"/>
</dbReference>
<keyword evidence="6" id="KW-0809">Transit peptide</keyword>
<keyword evidence="4" id="KW-0378">Hydrolase</keyword>
<proteinExistence type="inferred from homology"/>
<name>A0A0S4JLM5_BODSA</name>
<gene>
    <name evidence="9" type="ORF">BSAL_37230</name>
</gene>
<evidence type="ECO:0000256" key="1">
    <source>
        <dbReference type="ARBA" id="ARBA00004173"/>
    </source>
</evidence>
<dbReference type="GO" id="GO:0005739">
    <property type="term" value="C:mitochondrion"/>
    <property type="evidence" value="ECO:0007669"/>
    <property type="project" value="UniProtKB-SubCell"/>
</dbReference>
<dbReference type="InterPro" id="IPR031595">
    <property type="entry name" value="PRORP_C"/>
</dbReference>
<keyword evidence="3" id="KW-0479">Metal-binding</keyword>
<dbReference type="Gene3D" id="3.40.50.11980">
    <property type="match status" value="1"/>
</dbReference>
<evidence type="ECO:0000256" key="7">
    <source>
        <dbReference type="ARBA" id="ARBA00023128"/>
    </source>
</evidence>
<evidence type="ECO:0000256" key="3">
    <source>
        <dbReference type="ARBA" id="ARBA00022723"/>
    </source>
</evidence>
<evidence type="ECO:0000256" key="2">
    <source>
        <dbReference type="ARBA" id="ARBA00007626"/>
    </source>
</evidence>
<reference evidence="10" key="1">
    <citation type="submission" date="2015-09" db="EMBL/GenBank/DDBJ databases">
        <authorList>
            <consortium name="Pathogen Informatics"/>
        </authorList>
    </citation>
    <scope>NUCLEOTIDE SEQUENCE [LARGE SCALE GENOMIC DNA]</scope>
    <source>
        <strain evidence="10">Lake Konstanz</strain>
    </source>
</reference>
<dbReference type="PANTHER" id="PTHR13547">
    <property type="match status" value="1"/>
</dbReference>
<comment type="similarity">
    <text evidence="2">Belongs to the PPR family. P subfamily.</text>
</comment>
<dbReference type="Pfam" id="PF16953">
    <property type="entry name" value="PRORP"/>
    <property type="match status" value="1"/>
</dbReference>